<gene>
    <name evidence="3" type="ORF">SAMN05443665_10556</name>
</gene>
<dbReference type="EMBL" id="FZOR01000055">
    <property type="protein sequence ID" value="SNT59964.1"/>
    <property type="molecule type" value="Genomic_DNA"/>
</dbReference>
<keyword evidence="4" id="KW-1185">Reference proteome</keyword>
<dbReference type="OrthoDB" id="8205493at2"/>
<dbReference type="AlphaFoldDB" id="A0A239P025"/>
<evidence type="ECO:0000256" key="1">
    <source>
        <dbReference type="ARBA" id="ARBA00007637"/>
    </source>
</evidence>
<dbReference type="Gene3D" id="3.40.50.720">
    <property type="entry name" value="NAD(P)-binding Rossmann-like Domain"/>
    <property type="match status" value="1"/>
</dbReference>
<reference evidence="3 4" key="1">
    <citation type="submission" date="2017-06" db="EMBL/GenBank/DDBJ databases">
        <authorList>
            <person name="Kim H.J."/>
            <person name="Triplett B.A."/>
        </authorList>
    </citation>
    <scope>NUCLEOTIDE SEQUENCE [LARGE SCALE GENOMIC DNA]</scope>
    <source>
        <strain evidence="3 4">DSM 44715</strain>
    </source>
</reference>
<sequence>MGRHVIVGAGQVGAHLADRLTARGHDVVVVTRSGSGPEGVERVAADVADRARLTEVTKGADALYNCVNPKYHRWAQDWPPMAASFLGAAEDTGAVLVTLSNLYLYGPVDGPMTEDLPLAAADTKGRVRATMSRDAFAAHEAGRIRTTELRPSDFYGPGSTDQAYIGETRFVKPLLAGKRVPYFSDPSVPHPWTYLPDVAEALAIAGTDERALGRVWHVPTAPAVSTLEVAERLCALAGAPAPRVTEVPRAVFHALGLFSPMLKELRSTRYQFDKPYILDSSAFQATFGMAPTPLDDALETIIAAYRKSAGVGA</sequence>
<dbReference type="InterPro" id="IPR001509">
    <property type="entry name" value="Epimerase_deHydtase"/>
</dbReference>
<name>A0A239P025_9ACTN</name>
<feature type="domain" description="NAD-dependent epimerase/dehydratase" evidence="2">
    <location>
        <begin position="6"/>
        <end position="208"/>
    </location>
</feature>
<dbReference type="Pfam" id="PF01370">
    <property type="entry name" value="Epimerase"/>
    <property type="match status" value="1"/>
</dbReference>
<comment type="similarity">
    <text evidence="1">Belongs to the NAD(P)-dependent epimerase/dehydratase family.</text>
</comment>
<dbReference type="PANTHER" id="PTHR43000">
    <property type="entry name" value="DTDP-D-GLUCOSE 4,6-DEHYDRATASE-RELATED"/>
    <property type="match status" value="1"/>
</dbReference>
<dbReference type="RefSeq" id="WP_089330566.1">
    <property type="nucleotide sequence ID" value="NZ_FZOR01000055.1"/>
</dbReference>
<evidence type="ECO:0000259" key="2">
    <source>
        <dbReference type="Pfam" id="PF01370"/>
    </source>
</evidence>
<proteinExistence type="inferred from homology"/>
<evidence type="ECO:0000313" key="4">
    <source>
        <dbReference type="Proteomes" id="UP000198318"/>
    </source>
</evidence>
<dbReference type="SUPFAM" id="SSF51735">
    <property type="entry name" value="NAD(P)-binding Rossmann-fold domains"/>
    <property type="match status" value="1"/>
</dbReference>
<organism evidence="3 4">
    <name type="scientific">Actinomadura meyerae</name>
    <dbReference type="NCBI Taxonomy" id="240840"/>
    <lineage>
        <taxon>Bacteria</taxon>
        <taxon>Bacillati</taxon>
        <taxon>Actinomycetota</taxon>
        <taxon>Actinomycetes</taxon>
        <taxon>Streptosporangiales</taxon>
        <taxon>Thermomonosporaceae</taxon>
        <taxon>Actinomadura</taxon>
    </lineage>
</organism>
<protein>
    <submittedName>
        <fullName evidence="3">Nucleoside-diphosphate-sugar epimerase</fullName>
    </submittedName>
</protein>
<accession>A0A239P025</accession>
<dbReference type="InterPro" id="IPR036291">
    <property type="entry name" value="NAD(P)-bd_dom_sf"/>
</dbReference>
<dbReference type="Proteomes" id="UP000198318">
    <property type="component" value="Unassembled WGS sequence"/>
</dbReference>
<evidence type="ECO:0000313" key="3">
    <source>
        <dbReference type="EMBL" id="SNT59964.1"/>
    </source>
</evidence>